<evidence type="ECO:0000313" key="3">
    <source>
        <dbReference type="Proteomes" id="UP001525890"/>
    </source>
</evidence>
<feature type="region of interest" description="Disordered" evidence="1">
    <location>
        <begin position="1"/>
        <end position="70"/>
    </location>
</feature>
<sequence>MSETEPKPVDFSNAKEPPNSIDSEGDTTAKNPNLEPKVDPSQSQDGEEKQNDAIPLGERMIQQTWMRGGR</sequence>
<gene>
    <name evidence="2" type="ORF">NG799_04425</name>
</gene>
<evidence type="ECO:0000256" key="1">
    <source>
        <dbReference type="SAM" id="MobiDB-lite"/>
    </source>
</evidence>
<proteinExistence type="predicted"/>
<reference evidence="2 3" key="1">
    <citation type="journal article" date="2022" name="Front. Microbiol.">
        <title>High genomic differentiation and limited gene flow indicate recent cryptic speciation within the genus Laspinema (cyanobacteria).</title>
        <authorList>
            <person name="Stanojkovic A."/>
            <person name="Skoupy S."/>
            <person name="Skaloud P."/>
            <person name="Dvorak P."/>
        </authorList>
    </citation>
    <scope>NUCLEOTIDE SEQUENCE [LARGE SCALE GENOMIC DNA]</scope>
    <source>
        <strain evidence="2 3">D2a</strain>
    </source>
</reference>
<dbReference type="RefSeq" id="WP_368005268.1">
    <property type="nucleotide sequence ID" value="NZ_JAMXFF010000004.1"/>
</dbReference>
<dbReference type="EMBL" id="JAMXFF010000004">
    <property type="protein sequence ID" value="MCT7965579.1"/>
    <property type="molecule type" value="Genomic_DNA"/>
</dbReference>
<organism evidence="2 3">
    <name type="scientific">Laspinema palackyanum D2a</name>
    <dbReference type="NCBI Taxonomy" id="2953684"/>
    <lineage>
        <taxon>Bacteria</taxon>
        <taxon>Bacillati</taxon>
        <taxon>Cyanobacteriota</taxon>
        <taxon>Cyanophyceae</taxon>
        <taxon>Oscillatoriophycideae</taxon>
        <taxon>Oscillatoriales</taxon>
        <taxon>Laspinemataceae</taxon>
        <taxon>Laspinema</taxon>
        <taxon>Laspinema palackyanum</taxon>
    </lineage>
</organism>
<comment type="caution">
    <text evidence="2">The sequence shown here is derived from an EMBL/GenBank/DDBJ whole genome shotgun (WGS) entry which is preliminary data.</text>
</comment>
<dbReference type="Proteomes" id="UP001525890">
    <property type="component" value="Unassembled WGS sequence"/>
</dbReference>
<name>A0ABT2MLE2_9CYAN</name>
<keyword evidence="3" id="KW-1185">Reference proteome</keyword>
<feature type="compositionally biased region" description="Polar residues" evidence="1">
    <location>
        <begin position="20"/>
        <end position="31"/>
    </location>
</feature>
<accession>A0ABT2MLE2</accession>
<protein>
    <submittedName>
        <fullName evidence="2">Uncharacterized protein</fullName>
    </submittedName>
</protein>
<feature type="compositionally biased region" description="Polar residues" evidence="1">
    <location>
        <begin position="61"/>
        <end position="70"/>
    </location>
</feature>
<evidence type="ECO:0000313" key="2">
    <source>
        <dbReference type="EMBL" id="MCT7965579.1"/>
    </source>
</evidence>